<dbReference type="InterPro" id="IPR012337">
    <property type="entry name" value="RNaseH-like_sf"/>
</dbReference>
<dbReference type="GeneID" id="134287672"/>
<feature type="compositionally biased region" description="Basic and acidic residues" evidence="8">
    <location>
        <begin position="898"/>
        <end position="908"/>
    </location>
</feature>
<reference evidence="11" key="2">
    <citation type="submission" date="2025-05" db="UniProtKB">
        <authorList>
            <consortium name="EnsemblMetazoa"/>
        </authorList>
    </citation>
    <scope>IDENTIFICATION</scope>
    <source>
        <strain evidence="11">Foshan</strain>
    </source>
</reference>
<keyword evidence="2" id="KW-0808">Transferase</keyword>
<evidence type="ECO:0000256" key="5">
    <source>
        <dbReference type="ARBA" id="ARBA00022759"/>
    </source>
</evidence>
<evidence type="ECO:0000256" key="1">
    <source>
        <dbReference type="ARBA" id="ARBA00012493"/>
    </source>
</evidence>
<dbReference type="Pfam" id="PF17917">
    <property type="entry name" value="RT_RNaseH"/>
    <property type="match status" value="1"/>
</dbReference>
<keyword evidence="12" id="KW-1185">Reference proteome</keyword>
<dbReference type="InterPro" id="IPR000477">
    <property type="entry name" value="RT_dom"/>
</dbReference>
<dbReference type="CDD" id="cd01647">
    <property type="entry name" value="RT_LTR"/>
    <property type="match status" value="1"/>
</dbReference>
<dbReference type="InterPro" id="IPR043502">
    <property type="entry name" value="DNA/RNA_pol_sf"/>
</dbReference>
<evidence type="ECO:0000256" key="3">
    <source>
        <dbReference type="ARBA" id="ARBA00022695"/>
    </source>
</evidence>
<feature type="region of interest" description="Disordered" evidence="8">
    <location>
        <begin position="898"/>
        <end position="965"/>
    </location>
</feature>
<dbReference type="Gene3D" id="3.10.20.370">
    <property type="match status" value="1"/>
</dbReference>
<evidence type="ECO:0000256" key="7">
    <source>
        <dbReference type="ARBA" id="ARBA00022918"/>
    </source>
</evidence>
<dbReference type="Gene3D" id="3.30.70.270">
    <property type="match status" value="2"/>
</dbReference>
<evidence type="ECO:0000313" key="12">
    <source>
        <dbReference type="Proteomes" id="UP000069940"/>
    </source>
</evidence>
<dbReference type="InterPro" id="IPR043128">
    <property type="entry name" value="Rev_trsase/Diguanyl_cyclase"/>
</dbReference>
<dbReference type="Pfam" id="PF17921">
    <property type="entry name" value="Integrase_H2C2"/>
    <property type="match status" value="1"/>
</dbReference>
<dbReference type="PANTHER" id="PTHR37984">
    <property type="entry name" value="PROTEIN CBG26694"/>
    <property type="match status" value="1"/>
</dbReference>
<dbReference type="SUPFAM" id="SSF56672">
    <property type="entry name" value="DNA/RNA polymerases"/>
    <property type="match status" value="1"/>
</dbReference>
<dbReference type="SUPFAM" id="SSF53098">
    <property type="entry name" value="Ribonuclease H-like"/>
    <property type="match status" value="1"/>
</dbReference>
<sequence>MIFEAWISVNDVKLKAYAEFFVIKGAKRSLLSKRTAEDLKVLKVGLDVHNIDLENGSFPKFPNIQVKLAIDESVPPRKVAYLRIPAAMEEKVDLRIQQMLQNDVIEPAVGPPEWISPMVVVPKGKDDIRLCINMKYPNQAIQREHYPLPMIDTLLNKLRGSTYFPKLDITSAFHHIELHPESRGITTFMTSRGLMRYKRLMFGINCAPEIFQRVMCEMLAGIEGVIVYIDDVVVAGETKEQHDRRLEEVLSVLRKNNAMLNEEKCLIGVKELEILGYKVSAAGISPTDDKISAIRNFRKPETKEETRSFLGLINFVGQFIPDLSTRTEPLRQYMRGETAAFGEDQEKAFNDLRNELSNTVRRLGFFDPKHETDLYVDASPVGLGAVLTQRDRLGTPRIISFASKGLTKAERVYPQTQREALAVVWAVEKFYPYLFGTSFTIYTDHKTLEYIYGGKHGDGKRACTRAEGWALRLQPYNFRIQHIPGSTNISDVLSRLCPYSESDVPFDEESEHYLCALDDGLSAIALDEIESETRSDETLTAVIEAIQSGLWPQNLIHYQPFAKELGVINGIVVRDDRIVLPAKLRPKALEIAHRGHPGAVSMRRSLRENVWWPYMDRDVGDRIQECAGCAAVSNQGPPEPMVRKEMPDRAWQEIAIDFFSAKECATCLVIVDYYSRFLKVVEMKSTTAAKTIEALESVFQEHMYPETIRSDNGPPFSSEEFLSYCKRKNVRSIRTIPYWPQMNGLVERQNQGILRALRIAKAVNADWRKAVKDYAHMYNTTPHTMTGKAPLELLTGRPVKYLLPSLRTEPNWNRDADVRDADAIKKMKGKLYSDNRRRAQQSEIAEGDTVLLKNYETGKLEPKFRLELFKVVKKTGSDTIVVNDEGVRYRRPVSHLRKWDVKSSEASRRALPGDQTEQQQSQSDPLVEMEDHSMEKEESQSGNVDERETELTRPRRKRKLPARYN</sequence>
<feature type="domain" description="Integrase catalytic" evidence="10">
    <location>
        <begin position="643"/>
        <end position="798"/>
    </location>
</feature>
<feature type="compositionally biased region" description="Polar residues" evidence="8">
    <location>
        <begin position="915"/>
        <end position="924"/>
    </location>
</feature>
<dbReference type="PROSITE" id="PS50994">
    <property type="entry name" value="INTEGRASE"/>
    <property type="match status" value="1"/>
</dbReference>
<dbReference type="EC" id="2.7.7.49" evidence="1"/>
<dbReference type="Pfam" id="PF00665">
    <property type="entry name" value="rve"/>
    <property type="match status" value="1"/>
</dbReference>
<feature type="domain" description="Reverse transcriptase" evidence="9">
    <location>
        <begin position="102"/>
        <end position="279"/>
    </location>
</feature>
<evidence type="ECO:0000259" key="9">
    <source>
        <dbReference type="PROSITE" id="PS50878"/>
    </source>
</evidence>
<keyword evidence="6" id="KW-0378">Hydrolase</keyword>
<dbReference type="InterPro" id="IPR041588">
    <property type="entry name" value="Integrase_H2C2"/>
</dbReference>
<dbReference type="Pfam" id="PF00078">
    <property type="entry name" value="RVT_1"/>
    <property type="match status" value="1"/>
</dbReference>
<dbReference type="Proteomes" id="UP000069940">
    <property type="component" value="Unassembled WGS sequence"/>
</dbReference>
<evidence type="ECO:0000256" key="8">
    <source>
        <dbReference type="SAM" id="MobiDB-lite"/>
    </source>
</evidence>
<dbReference type="Gene3D" id="3.30.420.10">
    <property type="entry name" value="Ribonuclease H-like superfamily/Ribonuclease H"/>
    <property type="match status" value="1"/>
</dbReference>
<dbReference type="PANTHER" id="PTHR37984:SF11">
    <property type="entry name" value="INTEGRASE CATALYTIC DOMAIN-CONTAINING PROTEIN"/>
    <property type="match status" value="1"/>
</dbReference>
<evidence type="ECO:0000256" key="2">
    <source>
        <dbReference type="ARBA" id="ARBA00022679"/>
    </source>
</evidence>
<keyword evidence="5" id="KW-0255">Endonuclease</keyword>
<reference evidence="12" key="1">
    <citation type="journal article" date="2015" name="Proc. Natl. Acad. Sci. U.S.A.">
        <title>Genome sequence of the Asian Tiger mosquito, Aedes albopictus, reveals insights into its biology, genetics, and evolution.</title>
        <authorList>
            <person name="Chen X.G."/>
            <person name="Jiang X."/>
            <person name="Gu J."/>
            <person name="Xu M."/>
            <person name="Wu Y."/>
            <person name="Deng Y."/>
            <person name="Zhang C."/>
            <person name="Bonizzoni M."/>
            <person name="Dermauw W."/>
            <person name="Vontas J."/>
            <person name="Armbruster P."/>
            <person name="Huang X."/>
            <person name="Yang Y."/>
            <person name="Zhang H."/>
            <person name="He W."/>
            <person name="Peng H."/>
            <person name="Liu Y."/>
            <person name="Wu K."/>
            <person name="Chen J."/>
            <person name="Lirakis M."/>
            <person name="Topalis P."/>
            <person name="Van Leeuwen T."/>
            <person name="Hall A.B."/>
            <person name="Jiang X."/>
            <person name="Thorpe C."/>
            <person name="Mueller R.L."/>
            <person name="Sun C."/>
            <person name="Waterhouse R.M."/>
            <person name="Yan G."/>
            <person name="Tu Z.J."/>
            <person name="Fang X."/>
            <person name="James A.A."/>
        </authorList>
    </citation>
    <scope>NUCLEOTIDE SEQUENCE [LARGE SCALE GENOMIC DNA]</scope>
    <source>
        <strain evidence="12">Foshan</strain>
    </source>
</reference>
<keyword evidence="3" id="KW-0548">Nucleotidyltransferase</keyword>
<evidence type="ECO:0000313" key="11">
    <source>
        <dbReference type="EnsemblMetazoa" id="AALFPA23_005273.P6690"/>
    </source>
</evidence>
<keyword evidence="7" id="KW-0695">RNA-directed DNA polymerase</keyword>
<dbReference type="RefSeq" id="XP_062706084.1">
    <property type="nucleotide sequence ID" value="XM_062850100.1"/>
</dbReference>
<dbReference type="InterPro" id="IPR050951">
    <property type="entry name" value="Retrovirus_Pol_polyprotein"/>
</dbReference>
<evidence type="ECO:0000256" key="4">
    <source>
        <dbReference type="ARBA" id="ARBA00022722"/>
    </source>
</evidence>
<feature type="compositionally biased region" description="Basic and acidic residues" evidence="8">
    <location>
        <begin position="929"/>
        <end position="953"/>
    </location>
</feature>
<organism evidence="11 12">
    <name type="scientific">Aedes albopictus</name>
    <name type="common">Asian tiger mosquito</name>
    <name type="synonym">Stegomyia albopicta</name>
    <dbReference type="NCBI Taxonomy" id="7160"/>
    <lineage>
        <taxon>Eukaryota</taxon>
        <taxon>Metazoa</taxon>
        <taxon>Ecdysozoa</taxon>
        <taxon>Arthropoda</taxon>
        <taxon>Hexapoda</taxon>
        <taxon>Insecta</taxon>
        <taxon>Pterygota</taxon>
        <taxon>Neoptera</taxon>
        <taxon>Endopterygota</taxon>
        <taxon>Diptera</taxon>
        <taxon>Nematocera</taxon>
        <taxon>Culicoidea</taxon>
        <taxon>Culicidae</taxon>
        <taxon>Culicinae</taxon>
        <taxon>Aedini</taxon>
        <taxon>Aedes</taxon>
        <taxon>Stegomyia</taxon>
    </lineage>
</organism>
<keyword evidence="4" id="KW-0540">Nuclease</keyword>
<dbReference type="InterPro" id="IPR041373">
    <property type="entry name" value="RT_RNaseH"/>
</dbReference>
<dbReference type="InterPro" id="IPR036397">
    <property type="entry name" value="RNaseH_sf"/>
</dbReference>
<proteinExistence type="predicted"/>
<feature type="compositionally biased region" description="Basic residues" evidence="8">
    <location>
        <begin position="954"/>
        <end position="965"/>
    </location>
</feature>
<dbReference type="InterPro" id="IPR001584">
    <property type="entry name" value="Integrase_cat-core"/>
</dbReference>
<evidence type="ECO:0000259" key="10">
    <source>
        <dbReference type="PROSITE" id="PS50994"/>
    </source>
</evidence>
<protein>
    <recommendedName>
        <fullName evidence="1">RNA-directed DNA polymerase</fullName>
        <ecNumber evidence="1">2.7.7.49</ecNumber>
    </recommendedName>
</protein>
<evidence type="ECO:0000256" key="6">
    <source>
        <dbReference type="ARBA" id="ARBA00022801"/>
    </source>
</evidence>
<dbReference type="PROSITE" id="PS50878">
    <property type="entry name" value="RT_POL"/>
    <property type="match status" value="1"/>
</dbReference>
<dbReference type="CDD" id="cd09274">
    <property type="entry name" value="RNase_HI_RT_Ty3"/>
    <property type="match status" value="1"/>
</dbReference>
<dbReference type="EnsemblMetazoa" id="AALFPA23_005273.R6690">
    <property type="protein sequence ID" value="AALFPA23_005273.P6690"/>
    <property type="gene ID" value="AALFPA23_005273"/>
</dbReference>
<accession>A0ABM1Y389</accession>
<dbReference type="Gene3D" id="3.10.10.10">
    <property type="entry name" value="HIV Type 1 Reverse Transcriptase, subunit A, domain 1"/>
    <property type="match status" value="1"/>
</dbReference>
<name>A0ABM1Y389_AEDAL</name>
<dbReference type="Gene3D" id="1.10.340.70">
    <property type="match status" value="1"/>
</dbReference>